<dbReference type="EMBL" id="CP117418">
    <property type="protein sequence ID" value="WCT79981.1"/>
    <property type="molecule type" value="Genomic_DNA"/>
</dbReference>
<keyword evidence="2" id="KW-0119">Carbohydrate metabolism</keyword>
<gene>
    <name evidence="3" type="ORF">PQ457_18130</name>
</gene>
<name>A0ABY7U3B5_9SPHN</name>
<dbReference type="PANTHER" id="PTHR30344:SF1">
    <property type="entry name" value="6-PHOSPHOGLUCONOLACTONASE"/>
    <property type="match status" value="1"/>
</dbReference>
<dbReference type="PROSITE" id="PS51318">
    <property type="entry name" value="TAT"/>
    <property type="match status" value="1"/>
</dbReference>
<dbReference type="InterPro" id="IPR015943">
    <property type="entry name" value="WD40/YVTN_repeat-like_dom_sf"/>
</dbReference>
<dbReference type="PANTHER" id="PTHR30344">
    <property type="entry name" value="6-PHOSPHOGLUCONOLACTONASE-RELATED"/>
    <property type="match status" value="1"/>
</dbReference>
<organism evidence="3 4">
    <name type="scientific">Novosphingobium humi</name>
    <dbReference type="NCBI Taxonomy" id="2282397"/>
    <lineage>
        <taxon>Bacteria</taxon>
        <taxon>Pseudomonadati</taxon>
        <taxon>Pseudomonadota</taxon>
        <taxon>Alphaproteobacteria</taxon>
        <taxon>Sphingomonadales</taxon>
        <taxon>Sphingomonadaceae</taxon>
        <taxon>Novosphingobium</taxon>
    </lineage>
</organism>
<dbReference type="Gene3D" id="2.130.10.10">
    <property type="entry name" value="YVTN repeat-like/Quinoprotein amine dehydrogenase"/>
    <property type="match status" value="1"/>
</dbReference>
<keyword evidence="3" id="KW-0614">Plasmid</keyword>
<dbReference type="InterPro" id="IPR006311">
    <property type="entry name" value="TAT_signal"/>
</dbReference>
<dbReference type="Proteomes" id="UP001218231">
    <property type="component" value="Plasmid unnamed1"/>
</dbReference>
<comment type="similarity">
    <text evidence="1">Belongs to the cycloisomerase 2 family.</text>
</comment>
<protein>
    <submittedName>
        <fullName evidence="3">Beta-propeller fold lactonase family protein</fullName>
    </submittedName>
</protein>
<dbReference type="InterPro" id="IPR019405">
    <property type="entry name" value="Lactonase_7-beta_prop"/>
</dbReference>
<evidence type="ECO:0000256" key="2">
    <source>
        <dbReference type="ARBA" id="ARBA00022526"/>
    </source>
</evidence>
<dbReference type="RefSeq" id="WP_273620255.1">
    <property type="nucleotide sequence ID" value="NZ_CP117418.1"/>
</dbReference>
<keyword evidence="2" id="KW-0313">Glucose metabolism</keyword>
<geneLocation type="plasmid" evidence="3 4">
    <name>unnamed1</name>
</geneLocation>
<dbReference type="InterPro" id="IPR050282">
    <property type="entry name" value="Cycloisomerase_2"/>
</dbReference>
<dbReference type="SUPFAM" id="SSF51004">
    <property type="entry name" value="C-terminal (heme d1) domain of cytochrome cd1-nitrite reductase"/>
    <property type="match status" value="1"/>
</dbReference>
<dbReference type="Pfam" id="PF10282">
    <property type="entry name" value="Lactonase"/>
    <property type="match status" value="1"/>
</dbReference>
<evidence type="ECO:0000313" key="4">
    <source>
        <dbReference type="Proteomes" id="UP001218231"/>
    </source>
</evidence>
<evidence type="ECO:0000313" key="3">
    <source>
        <dbReference type="EMBL" id="WCT79981.1"/>
    </source>
</evidence>
<proteinExistence type="inferred from homology"/>
<evidence type="ECO:0000256" key="1">
    <source>
        <dbReference type="ARBA" id="ARBA00005564"/>
    </source>
</evidence>
<sequence length="417" mass="43842">MTIQRRDFSKGLAAAAISSGARAMAAARRADTLYAATGRVMAWRSLDTATGISGAVGAITLPSAIQYAWPHPAGRLLYVATSDAPAGSVGGGSIHRLVALSIGPDGALSPHGEPAVLPQRPVHMSVDPSGRYALCAYNAPSNLSVHLIRPDGTVGAMVVQPEPLDCGIFAHQIRMIPGGRSVVLVTRGNDASATRPEDPGALKLFDFDHGHLHNAQSIAVGGQGGLGYGPRHVDFHPHLPLAYVAVERQNQLHTHRIIGARLAPDPDQIASTTDQPPSDDHGGTTLVGAIHVHPRGHALYVSNRASSTVEVEGRKVFAGGDNSIAVFALHPRTGLPRLVQRIDPRGFHVRSFAISPDGRMLAAASMVDMTLRGGAMVPAGLSLFRILPDGTLAFLRKIDTPVGQQTQFWTSILPAPA</sequence>
<keyword evidence="4" id="KW-1185">Reference proteome</keyword>
<reference evidence="3 4" key="1">
    <citation type="submission" date="2023-02" db="EMBL/GenBank/DDBJ databases">
        <title>Genome sequence of Novosphingobium humi KACC 19094.</title>
        <authorList>
            <person name="Kim S."/>
            <person name="Heo J."/>
            <person name="Kwon S.-W."/>
        </authorList>
    </citation>
    <scope>NUCLEOTIDE SEQUENCE [LARGE SCALE GENOMIC DNA]</scope>
    <source>
        <strain evidence="3 4">KACC 19094</strain>
        <plasmid evidence="3 4">unnamed1</plasmid>
    </source>
</reference>
<accession>A0ABY7U3B5</accession>
<dbReference type="InterPro" id="IPR011048">
    <property type="entry name" value="Haem_d1_sf"/>
</dbReference>